<evidence type="ECO:0000259" key="8">
    <source>
        <dbReference type="Pfam" id="PF00905"/>
    </source>
</evidence>
<dbReference type="GO" id="GO:0009002">
    <property type="term" value="F:serine-type D-Ala-D-Ala carboxypeptidase activity"/>
    <property type="evidence" value="ECO:0007669"/>
    <property type="project" value="UniProtKB-EC"/>
</dbReference>
<evidence type="ECO:0000256" key="2">
    <source>
        <dbReference type="ARBA" id="ARBA00004752"/>
    </source>
</evidence>
<dbReference type="InterPro" id="IPR001460">
    <property type="entry name" value="PCN-bd_Tpept"/>
</dbReference>
<feature type="domain" description="Penicillin-binding protein transpeptidase" evidence="8">
    <location>
        <begin position="361"/>
        <end position="653"/>
    </location>
</feature>
<dbReference type="Gene3D" id="3.90.1310.10">
    <property type="entry name" value="Penicillin-binding protein 2a (Domain 2)"/>
    <property type="match status" value="1"/>
</dbReference>
<dbReference type="GO" id="GO:0046677">
    <property type="term" value="P:response to antibiotic"/>
    <property type="evidence" value="ECO:0007669"/>
    <property type="project" value="InterPro"/>
</dbReference>
<sequence length="669" mass="74207">MRKLPGVLMIIALIFITTACSNKDEPTAEERFTKYIDLWQDQKFEEMYEMTAASSKEHYTKEEAVDRFEKIYQDFSIKNVEVTFEKKEEEEDKEKTEETIPFHVSMTSVAGEIAFDYEATLTKEEREAGDETKENWYVNWNPGFIFPEIAEGQEVGLSTTNPVRGEIYDRNGNGLAINAEFLNIGVIPEQLGEEKAEIKQEIAGLLDMAVEDIDKKLSAGWVQENPDQFVPLKKVPADETERIEELVDMEPVSTQATTGRDYPYGEAAAHLTGYIRQVTAEDLEELDDEKYHANSMIGHGGIEGKMEETLSGSPGVTIYAKSEEGTTTIAETPVEHGEDVHLTINADLQKKIYQSYEGGAGAAAAIHPTTGETLAMVSSPAIDPNLRIYGTNKELDDSGQPSLNRSMYTYAPGSTIKPVTAAIALTNGAIGPEETIDINGKTWAKEDGSWGNYEISRVTEFNGPVDVTNALIRSDNIFFARTALQMEQETFRSGLESFGFNQEIPIEYPVYNSQISNEDTFSDDLLMANTAYGQGQMEMSLIHLATAYTPFFNEGDLLKPTIVKSKNPREIWKEGVTDPQYNDVIKNALRQVVAHEAGSARAANISGIPLAGKTGTAELKRTKDEEGKENGWFVVYPTENTDIVLAMMKENAKSGDVVMQAAGLFQNME</sequence>
<dbReference type="STRING" id="571932.SAMN05421743_11282"/>
<dbReference type="RefSeq" id="WP_093045673.1">
    <property type="nucleotide sequence ID" value="NZ_FNQR01000012.1"/>
</dbReference>
<dbReference type="InterPro" id="IPR036138">
    <property type="entry name" value="PBP_dimer_sf"/>
</dbReference>
<comment type="subcellular location">
    <subcellularLocation>
        <location evidence="1">Membrane</location>
    </subcellularLocation>
</comment>
<dbReference type="InterPro" id="IPR050515">
    <property type="entry name" value="Beta-lactam/transpept"/>
</dbReference>
<dbReference type="GO" id="GO:0071555">
    <property type="term" value="P:cell wall organization"/>
    <property type="evidence" value="ECO:0007669"/>
    <property type="project" value="TreeGrafter"/>
</dbReference>
<keyword evidence="7" id="KW-0732">Signal</keyword>
<dbReference type="Proteomes" id="UP000198584">
    <property type="component" value="Unassembled WGS sequence"/>
</dbReference>
<evidence type="ECO:0000256" key="3">
    <source>
        <dbReference type="ARBA" id="ARBA00007171"/>
    </source>
</evidence>
<dbReference type="UniPathway" id="UPA00219"/>
<evidence type="ECO:0000313" key="11">
    <source>
        <dbReference type="EMBL" id="SEA99827.1"/>
    </source>
</evidence>
<reference evidence="11 12" key="1">
    <citation type="submission" date="2016-10" db="EMBL/GenBank/DDBJ databases">
        <authorList>
            <person name="de Groot N.N."/>
        </authorList>
    </citation>
    <scope>NUCLEOTIDE SEQUENCE [LARGE SCALE GENOMIC DNA]</scope>
    <source>
        <strain evidence="11 12">CCM7597</strain>
    </source>
</reference>
<dbReference type="Pfam" id="PF05223">
    <property type="entry name" value="MecA_N"/>
    <property type="match status" value="1"/>
</dbReference>
<dbReference type="InterPro" id="IPR032710">
    <property type="entry name" value="NTF2-like_dom_sf"/>
</dbReference>
<dbReference type="InterPro" id="IPR012338">
    <property type="entry name" value="Beta-lactam/transpept-like"/>
</dbReference>
<proteinExistence type="inferred from homology"/>
<dbReference type="Pfam" id="PF03717">
    <property type="entry name" value="PBP_dimer"/>
    <property type="match status" value="1"/>
</dbReference>
<dbReference type="PANTHER" id="PTHR30627">
    <property type="entry name" value="PEPTIDOGLYCAN D,D-TRANSPEPTIDASE"/>
    <property type="match status" value="1"/>
</dbReference>
<evidence type="ECO:0000259" key="10">
    <source>
        <dbReference type="Pfam" id="PF05223"/>
    </source>
</evidence>
<dbReference type="SUPFAM" id="SSF56519">
    <property type="entry name" value="Penicillin binding protein dimerisation domain"/>
    <property type="match status" value="1"/>
</dbReference>
<dbReference type="PROSITE" id="PS51257">
    <property type="entry name" value="PROKAR_LIPOPROTEIN"/>
    <property type="match status" value="1"/>
</dbReference>
<dbReference type="GO" id="GO:0009252">
    <property type="term" value="P:peptidoglycan biosynthetic process"/>
    <property type="evidence" value="ECO:0007669"/>
    <property type="project" value="UniProtKB-UniPathway"/>
</dbReference>
<comment type="similarity">
    <text evidence="3">Belongs to the transpeptidase family.</text>
</comment>
<dbReference type="GO" id="GO:0071972">
    <property type="term" value="F:peptidoglycan L,D-transpeptidase activity"/>
    <property type="evidence" value="ECO:0007669"/>
    <property type="project" value="TreeGrafter"/>
</dbReference>
<dbReference type="OrthoDB" id="9766847at2"/>
<accession>A0A1H4FRZ2</accession>
<dbReference type="EC" id="3.4.16.4" evidence="4"/>
<comment type="catalytic activity">
    <reaction evidence="6">
        <text>Preferential cleavage: (Ac)2-L-Lys-D-Ala-|-D-Ala. Also transpeptidation of peptidyl-alanyl moieties that are N-acyl substituents of D-alanine.</text>
        <dbReference type="EC" id="3.4.16.4"/>
    </reaction>
</comment>
<comment type="pathway">
    <text evidence="2">Cell wall biogenesis; peptidoglycan biosynthesis.</text>
</comment>
<gene>
    <name evidence="11" type="ORF">SAMN05421743_11282</name>
</gene>
<dbReference type="SUPFAM" id="SSF56601">
    <property type="entry name" value="beta-lactamase/transpeptidase-like"/>
    <property type="match status" value="1"/>
</dbReference>
<dbReference type="EMBL" id="FNQR01000012">
    <property type="protein sequence ID" value="SEA99827.1"/>
    <property type="molecule type" value="Genomic_DNA"/>
</dbReference>
<name>A0A1H4FRZ2_9BACI</name>
<evidence type="ECO:0000256" key="7">
    <source>
        <dbReference type="SAM" id="SignalP"/>
    </source>
</evidence>
<dbReference type="GO" id="GO:0005886">
    <property type="term" value="C:plasma membrane"/>
    <property type="evidence" value="ECO:0007669"/>
    <property type="project" value="TreeGrafter"/>
</dbReference>
<evidence type="ECO:0000256" key="1">
    <source>
        <dbReference type="ARBA" id="ARBA00004370"/>
    </source>
</evidence>
<dbReference type="SUPFAM" id="SSF54427">
    <property type="entry name" value="NTF2-like"/>
    <property type="match status" value="1"/>
</dbReference>
<keyword evidence="12" id="KW-1185">Reference proteome</keyword>
<evidence type="ECO:0000256" key="4">
    <source>
        <dbReference type="ARBA" id="ARBA00012448"/>
    </source>
</evidence>
<dbReference type="InterPro" id="IPR005311">
    <property type="entry name" value="PBP_dimer"/>
</dbReference>
<dbReference type="InterPro" id="IPR007887">
    <property type="entry name" value="MecA_N"/>
</dbReference>
<evidence type="ECO:0000313" key="12">
    <source>
        <dbReference type="Proteomes" id="UP000198584"/>
    </source>
</evidence>
<organism evidence="11 12">
    <name type="scientific">Thalassobacillus cyri</name>
    <dbReference type="NCBI Taxonomy" id="571932"/>
    <lineage>
        <taxon>Bacteria</taxon>
        <taxon>Bacillati</taxon>
        <taxon>Bacillota</taxon>
        <taxon>Bacilli</taxon>
        <taxon>Bacillales</taxon>
        <taxon>Bacillaceae</taxon>
        <taxon>Thalassobacillus</taxon>
    </lineage>
</organism>
<dbReference type="Gene3D" id="3.40.710.10">
    <property type="entry name" value="DD-peptidase/beta-lactamase superfamily"/>
    <property type="match status" value="1"/>
</dbReference>
<feature type="domain" description="NTF2-like N-terminal transpeptidase" evidence="10">
    <location>
        <begin position="27"/>
        <end position="153"/>
    </location>
</feature>
<keyword evidence="5" id="KW-0472">Membrane</keyword>
<protein>
    <recommendedName>
        <fullName evidence="4">serine-type D-Ala-D-Ala carboxypeptidase</fullName>
        <ecNumber evidence="4">3.4.16.4</ecNumber>
    </recommendedName>
</protein>
<dbReference type="AlphaFoldDB" id="A0A1H4FRZ2"/>
<dbReference type="Gene3D" id="3.30.1390.30">
    <property type="entry name" value="Penicillin-binding protein 2a, domain 3"/>
    <property type="match status" value="1"/>
</dbReference>
<feature type="domain" description="Penicillin-binding protein dimerisation" evidence="9">
    <location>
        <begin position="160"/>
        <end position="326"/>
    </location>
</feature>
<feature type="chain" id="PRO_5038532781" description="serine-type D-Ala-D-Ala carboxypeptidase" evidence="7">
    <location>
        <begin position="20"/>
        <end position="669"/>
    </location>
</feature>
<feature type="signal peptide" evidence="7">
    <location>
        <begin position="1"/>
        <end position="19"/>
    </location>
</feature>
<dbReference type="Gene3D" id="3.10.450.100">
    <property type="entry name" value="NTF2-like, domain 1"/>
    <property type="match status" value="1"/>
</dbReference>
<evidence type="ECO:0000256" key="5">
    <source>
        <dbReference type="ARBA" id="ARBA00023136"/>
    </source>
</evidence>
<evidence type="ECO:0000259" key="9">
    <source>
        <dbReference type="Pfam" id="PF03717"/>
    </source>
</evidence>
<dbReference type="PANTHER" id="PTHR30627:SF25">
    <property type="entry name" value="PENICILLIN-BINDING PROTEIN 3"/>
    <property type="match status" value="1"/>
</dbReference>
<dbReference type="GO" id="GO:0008658">
    <property type="term" value="F:penicillin binding"/>
    <property type="evidence" value="ECO:0007669"/>
    <property type="project" value="InterPro"/>
</dbReference>
<dbReference type="Pfam" id="PF00905">
    <property type="entry name" value="Transpeptidase"/>
    <property type="match status" value="1"/>
</dbReference>
<evidence type="ECO:0000256" key="6">
    <source>
        <dbReference type="ARBA" id="ARBA00034000"/>
    </source>
</evidence>